<evidence type="ECO:0000313" key="1">
    <source>
        <dbReference type="EMBL" id="NJC28188.1"/>
    </source>
</evidence>
<accession>A0ABX0XHD8</accession>
<keyword evidence="2" id="KW-1185">Reference proteome</keyword>
<sequence>MTEVERNNGSPAYHKLANSERRSVKSQIDFLLKDGSVNKKGTTRHTTYFLLTQNRDNIE</sequence>
<evidence type="ECO:0000313" key="2">
    <source>
        <dbReference type="Proteomes" id="UP000770785"/>
    </source>
</evidence>
<comment type="caution">
    <text evidence="1">The sequence shown here is derived from an EMBL/GenBank/DDBJ whole genome shotgun (WGS) entry which is preliminary data.</text>
</comment>
<name>A0ABX0XHD8_9BACT</name>
<organism evidence="1 2">
    <name type="scientific">Neolewinella antarctica</name>
    <dbReference type="NCBI Taxonomy" id="442734"/>
    <lineage>
        <taxon>Bacteria</taxon>
        <taxon>Pseudomonadati</taxon>
        <taxon>Bacteroidota</taxon>
        <taxon>Saprospiria</taxon>
        <taxon>Saprospirales</taxon>
        <taxon>Lewinellaceae</taxon>
        <taxon>Neolewinella</taxon>
    </lineage>
</organism>
<reference evidence="1 2" key="1">
    <citation type="submission" date="2020-03" db="EMBL/GenBank/DDBJ databases">
        <title>Genomic Encyclopedia of Type Strains, Phase IV (KMG-IV): sequencing the most valuable type-strain genomes for metagenomic binning, comparative biology and taxonomic classification.</title>
        <authorList>
            <person name="Goeker M."/>
        </authorList>
    </citation>
    <scope>NUCLEOTIDE SEQUENCE [LARGE SCALE GENOMIC DNA]</scope>
    <source>
        <strain evidence="1 2">DSM 105096</strain>
    </source>
</reference>
<protein>
    <submittedName>
        <fullName evidence="1">Uncharacterized protein</fullName>
    </submittedName>
</protein>
<gene>
    <name evidence="1" type="ORF">GGR27_003709</name>
</gene>
<dbReference type="EMBL" id="JAATJH010000009">
    <property type="protein sequence ID" value="NJC28188.1"/>
    <property type="molecule type" value="Genomic_DNA"/>
</dbReference>
<proteinExistence type="predicted"/>
<dbReference type="Proteomes" id="UP000770785">
    <property type="component" value="Unassembled WGS sequence"/>
</dbReference>